<keyword evidence="2" id="KW-1185">Reference proteome</keyword>
<reference evidence="1 2" key="1">
    <citation type="submission" date="2021-03" db="EMBL/GenBank/DDBJ databases">
        <title>The complete genome sequence of Acetobacter sacchari TBRC 11175.</title>
        <authorList>
            <person name="Charoenyingcharoen P."/>
            <person name="Yukphan P."/>
        </authorList>
    </citation>
    <scope>NUCLEOTIDE SEQUENCE [LARGE SCALE GENOMIC DNA]</scope>
    <source>
        <strain evidence="1 2">TBRC 11175</strain>
    </source>
</reference>
<dbReference type="Proteomes" id="UP000664771">
    <property type="component" value="Unassembled WGS sequence"/>
</dbReference>
<accession>A0ABS3M0L8</accession>
<protein>
    <submittedName>
        <fullName evidence="1">Uncharacterized protein</fullName>
    </submittedName>
</protein>
<dbReference type="EMBL" id="JAFVMF010000028">
    <property type="protein sequence ID" value="MBO1361690.1"/>
    <property type="molecule type" value="Genomic_DNA"/>
</dbReference>
<evidence type="ECO:0000313" key="2">
    <source>
        <dbReference type="Proteomes" id="UP000664771"/>
    </source>
</evidence>
<comment type="caution">
    <text evidence="1">The sequence shown here is derived from an EMBL/GenBank/DDBJ whole genome shotgun (WGS) entry which is preliminary data.</text>
</comment>
<name>A0ABS3M0L8_9PROT</name>
<sequence>MSIGAERIAEMAAKGENFVCTVVSPDEQGPRRDCHDRPITGLFVELKEKAHVVGVLMQHTDLELDEFFHA</sequence>
<proteinExistence type="predicted"/>
<organism evidence="1 2">
    <name type="scientific">Acetobacter sacchari</name>
    <dbReference type="NCBI Taxonomy" id="2661687"/>
    <lineage>
        <taxon>Bacteria</taxon>
        <taxon>Pseudomonadati</taxon>
        <taxon>Pseudomonadota</taxon>
        <taxon>Alphaproteobacteria</taxon>
        <taxon>Acetobacterales</taxon>
        <taxon>Acetobacteraceae</taxon>
        <taxon>Acetobacter</taxon>
    </lineage>
</organism>
<dbReference type="RefSeq" id="WP_207883642.1">
    <property type="nucleotide sequence ID" value="NZ_JAFVMF010000028.1"/>
</dbReference>
<gene>
    <name evidence="1" type="ORF">J2D73_18055</name>
</gene>
<evidence type="ECO:0000313" key="1">
    <source>
        <dbReference type="EMBL" id="MBO1361690.1"/>
    </source>
</evidence>